<reference evidence="1" key="1">
    <citation type="submission" date="2023-04" db="EMBL/GenBank/DDBJ databases">
        <title>Draft Genome sequencing of Naganishia species isolated from polar environments using Oxford Nanopore Technology.</title>
        <authorList>
            <person name="Leo P."/>
            <person name="Venkateswaran K."/>
        </authorList>
    </citation>
    <scope>NUCLEOTIDE SEQUENCE</scope>
    <source>
        <strain evidence="1">MNA-CCFEE 5425</strain>
    </source>
</reference>
<proteinExistence type="predicted"/>
<keyword evidence="2" id="KW-1185">Reference proteome</keyword>
<dbReference type="EMBL" id="JASBWU010000003">
    <property type="protein sequence ID" value="KAJ9123074.1"/>
    <property type="molecule type" value="Genomic_DNA"/>
</dbReference>
<accession>A0ACC2XI61</accession>
<name>A0ACC2XI61_9TREE</name>
<gene>
    <name evidence="1" type="ORF">QFC22_001263</name>
</gene>
<evidence type="ECO:0000313" key="1">
    <source>
        <dbReference type="EMBL" id="KAJ9123074.1"/>
    </source>
</evidence>
<sequence length="420" mass="46286">MSANVEASPRPLLTSRPLSHARVVANLPRTQQATRQPTQDYPMTPLSDFRTFVPPGSGDLTSPTFNTAAAPMNNSFWINPAQRMSISAMPMYPATPDMEYIAAPVDENQVWESRQPGKKSKRGQTADLTKDEGLAKRREQNRDSQARLRLRRLNEMIAVSVLDNAQSSPSANEVRVIRLQMQAAVRDLGDQNHRLQEQLRHSMYQLNYWHSRELNKCNEKRAKMGSPLYESFDAMVRCDHETDRQIFVPYFQIQSNGLCLQGLETRRSSGEPSPTHSGSGASVEMQDADDDDDDGGNYSPTAHRGKPYRHSAFKGKSSGSFLLCPSDDDHNTGASSAKSSANRPTSSGSSSNAAASRGKKTSKRGQVSSPTALTTVVEEPTYNMGQGENDLYRQYSQITVSSEASDSYFAADAPTSCGYP</sequence>
<protein>
    <submittedName>
        <fullName evidence="1">Uncharacterized protein</fullName>
    </submittedName>
</protein>
<evidence type="ECO:0000313" key="2">
    <source>
        <dbReference type="Proteomes" id="UP001243375"/>
    </source>
</evidence>
<organism evidence="1 2">
    <name type="scientific">Naganishia vaughanmartiniae</name>
    <dbReference type="NCBI Taxonomy" id="1424756"/>
    <lineage>
        <taxon>Eukaryota</taxon>
        <taxon>Fungi</taxon>
        <taxon>Dikarya</taxon>
        <taxon>Basidiomycota</taxon>
        <taxon>Agaricomycotina</taxon>
        <taxon>Tremellomycetes</taxon>
        <taxon>Filobasidiales</taxon>
        <taxon>Filobasidiaceae</taxon>
        <taxon>Naganishia</taxon>
    </lineage>
</organism>
<dbReference type="Proteomes" id="UP001243375">
    <property type="component" value="Unassembled WGS sequence"/>
</dbReference>
<comment type="caution">
    <text evidence="1">The sequence shown here is derived from an EMBL/GenBank/DDBJ whole genome shotgun (WGS) entry which is preliminary data.</text>
</comment>